<dbReference type="AlphaFoldDB" id="A0AAD1ZMK8"/>
<gene>
    <name evidence="2" type="ORF">FPE_LOCUS16543</name>
</gene>
<feature type="compositionally biased region" description="Basic and acidic residues" evidence="1">
    <location>
        <begin position="298"/>
        <end position="309"/>
    </location>
</feature>
<dbReference type="PANTHER" id="PTHR33912:SF3">
    <property type="entry name" value="OS01G0939400 PROTEIN"/>
    <property type="match status" value="1"/>
</dbReference>
<accession>A0AAD1ZMK8</accession>
<feature type="compositionally biased region" description="Polar residues" evidence="1">
    <location>
        <begin position="313"/>
        <end position="323"/>
    </location>
</feature>
<feature type="region of interest" description="Disordered" evidence="1">
    <location>
        <begin position="380"/>
        <end position="432"/>
    </location>
</feature>
<reference evidence="2" key="1">
    <citation type="submission" date="2023-05" db="EMBL/GenBank/DDBJ databases">
        <authorList>
            <person name="Huff M."/>
        </authorList>
    </citation>
    <scope>NUCLEOTIDE SEQUENCE</scope>
</reference>
<protein>
    <submittedName>
        <fullName evidence="2">Uncharacterized protein</fullName>
    </submittedName>
</protein>
<dbReference type="Proteomes" id="UP000834106">
    <property type="component" value="Chromosome 10"/>
</dbReference>
<evidence type="ECO:0000256" key="1">
    <source>
        <dbReference type="SAM" id="MobiDB-lite"/>
    </source>
</evidence>
<feature type="compositionally biased region" description="Polar residues" evidence="1">
    <location>
        <begin position="11"/>
        <end position="23"/>
    </location>
</feature>
<dbReference type="PANTHER" id="PTHR33912">
    <property type="entry name" value="OS01G0939400 PROTEIN"/>
    <property type="match status" value="1"/>
</dbReference>
<feature type="region of interest" description="Disordered" evidence="1">
    <location>
        <begin position="298"/>
        <end position="352"/>
    </location>
</feature>
<feature type="compositionally biased region" description="Basic and acidic residues" evidence="1">
    <location>
        <begin position="258"/>
        <end position="267"/>
    </location>
</feature>
<dbReference type="EMBL" id="OU503045">
    <property type="protein sequence ID" value="CAI9769747.1"/>
    <property type="molecule type" value="Genomic_DNA"/>
</dbReference>
<name>A0AAD1ZMK8_9LAMI</name>
<evidence type="ECO:0000313" key="2">
    <source>
        <dbReference type="EMBL" id="CAI9769747.1"/>
    </source>
</evidence>
<feature type="region of interest" description="Disordered" evidence="1">
    <location>
        <begin position="237"/>
        <end position="267"/>
    </location>
</feature>
<organism evidence="2 3">
    <name type="scientific">Fraxinus pennsylvanica</name>
    <dbReference type="NCBI Taxonomy" id="56036"/>
    <lineage>
        <taxon>Eukaryota</taxon>
        <taxon>Viridiplantae</taxon>
        <taxon>Streptophyta</taxon>
        <taxon>Embryophyta</taxon>
        <taxon>Tracheophyta</taxon>
        <taxon>Spermatophyta</taxon>
        <taxon>Magnoliopsida</taxon>
        <taxon>eudicotyledons</taxon>
        <taxon>Gunneridae</taxon>
        <taxon>Pentapetalae</taxon>
        <taxon>asterids</taxon>
        <taxon>lamiids</taxon>
        <taxon>Lamiales</taxon>
        <taxon>Oleaceae</taxon>
        <taxon>Oleeae</taxon>
        <taxon>Fraxinus</taxon>
    </lineage>
</organism>
<proteinExistence type="predicted"/>
<feature type="region of interest" description="Disordered" evidence="1">
    <location>
        <begin position="1"/>
        <end position="23"/>
    </location>
</feature>
<sequence length="453" mass="50303">MVETSEGVANKTANSNGLVQSGNGPLEEKIDEIRRLFGKAEGDPLRIVGVGAGAWGLVFPAMLQDAYEIFRHEISKDGFCLNMIETPLCPLKVVNKLQEAVWDADITIFEQCFILGRKRKLVIAFEFGLPSMETSQVFKEISRNWKERITVLVIISLAKGIEAELEPEPCIITPTQMINRARRKRKLVIAFEFGLPSMETSQVFEEISRNWKERTTVLVIIFLAKGIEAELEPRTTYNYSNSDDQSSNKSVEGTGLEEFFRGKESEEAKESSLTMALVDYASSSDDDEPRINEDKQLVKEIQGPEEKRCRFQYPSSVPQNNDSTHSRKSSESSLPKRTEKFSSQPESSGLKLPDASILLDSPALPSHLMAASEHSSRVAAAMAEGVSRKRDLNGSPASHLRSKVPKGTLPHSRNVPDTVGGNLLPPQLTGRSNVVTEDISKLFVRRHADTSSH</sequence>
<keyword evidence="3" id="KW-1185">Reference proteome</keyword>
<dbReference type="InterPro" id="IPR040381">
    <property type="entry name" value="At4g14450-like"/>
</dbReference>
<evidence type="ECO:0000313" key="3">
    <source>
        <dbReference type="Proteomes" id="UP000834106"/>
    </source>
</evidence>
<feature type="compositionally biased region" description="Basic and acidic residues" evidence="1">
    <location>
        <begin position="324"/>
        <end position="340"/>
    </location>
</feature>
<feature type="compositionally biased region" description="Low complexity" evidence="1">
    <location>
        <begin position="237"/>
        <end position="250"/>
    </location>
</feature>